<dbReference type="GeneTree" id="ENSGT00940000167556"/>
<dbReference type="PANTHER" id="PTHR46254">
    <property type="entry name" value="PROTEIN GVQW1-RELATED"/>
    <property type="match status" value="1"/>
</dbReference>
<protein>
    <submittedName>
        <fullName evidence="2">Uncharacterized protein</fullName>
    </submittedName>
</protein>
<dbReference type="Proteomes" id="UP000028761">
    <property type="component" value="Chromosome X"/>
</dbReference>
<reference evidence="2" key="2">
    <citation type="submission" date="2025-08" db="UniProtKB">
        <authorList>
            <consortium name="Ensembl"/>
        </authorList>
    </citation>
    <scope>IDENTIFICATION</scope>
</reference>
<evidence type="ECO:0000313" key="2">
    <source>
        <dbReference type="Ensembl" id="ENSPANP00000052269.1"/>
    </source>
</evidence>
<keyword evidence="1" id="KW-1133">Transmembrane helix</keyword>
<sequence>MKSLTVTMSRMVLPRFSSVIFIFLFIYLFIFFLEMESHSAAQAGVQWPDLSSLQASPPGFMPFSCLSLPSSWDYRRPPPRLVFFFFWHGVSLCSPAGVQWPDLGSLQAPPPGSMPFSCLSLPSSWDYRRLPPHPASFLYFFSRDGVSPC</sequence>
<dbReference type="PANTHER" id="PTHR46254:SF7">
    <property type="entry name" value="PI4-KINASE N-TERMINAL DOMAIN-CONTAINING PROTEIN"/>
    <property type="match status" value="1"/>
</dbReference>
<evidence type="ECO:0000313" key="3">
    <source>
        <dbReference type="Proteomes" id="UP000028761"/>
    </source>
</evidence>
<keyword evidence="1" id="KW-0472">Membrane</keyword>
<keyword evidence="1" id="KW-0812">Transmembrane</keyword>
<dbReference type="Ensembl" id="ENSPANT00000062635.1">
    <property type="protein sequence ID" value="ENSPANP00000052269.1"/>
    <property type="gene ID" value="ENSPANG00000049828.1"/>
</dbReference>
<reference evidence="2 3" key="1">
    <citation type="submission" date="2012-03" db="EMBL/GenBank/DDBJ databases">
        <title>Whole Genome Assembly of Papio anubis.</title>
        <authorList>
            <person name="Liu Y.L."/>
            <person name="Abraham K.A."/>
            <person name="Akbar H.A."/>
            <person name="Ali S.A."/>
            <person name="Anosike U.A."/>
            <person name="Aqrawi P.A."/>
            <person name="Arias F.A."/>
            <person name="Attaway T.A."/>
            <person name="Awwad R.A."/>
            <person name="Babu C.B."/>
            <person name="Bandaranaike D.B."/>
            <person name="Battles P.B."/>
            <person name="Bell A.B."/>
            <person name="Beltran B.B."/>
            <person name="Berhane-Mersha D.B."/>
            <person name="Bess C.B."/>
            <person name="Bickham C.B."/>
            <person name="Bolden T.B."/>
            <person name="Carter K.C."/>
            <person name="Chau D.C."/>
            <person name="Chavez A.C."/>
            <person name="Clerc-Blankenburg K.C."/>
            <person name="Coyle M.C."/>
            <person name="Dao M.D."/>
            <person name="Davila M.L.D."/>
            <person name="Davy-Carroll L.D."/>
            <person name="Denson S.D."/>
            <person name="Dinh H.D."/>
            <person name="Fernandez S.F."/>
            <person name="Fernando P.F."/>
            <person name="Forbes L.F."/>
            <person name="Francis C.F."/>
            <person name="Francisco L.F."/>
            <person name="Fu Q.F."/>
            <person name="Garcia-Iii R.G."/>
            <person name="Garrett T.G."/>
            <person name="Gross S.G."/>
            <person name="Gubbala S.G."/>
            <person name="Hirani K.H."/>
            <person name="Hogues M.H."/>
            <person name="Hollins B.H."/>
            <person name="Jackson L.J."/>
            <person name="Javaid M.J."/>
            <person name="Jhangiani S.J."/>
            <person name="Johnson A.J."/>
            <person name="Johnson B.J."/>
            <person name="Jones J.J."/>
            <person name="Joshi V.J."/>
            <person name="Kalu J.K."/>
            <person name="Khan N.K."/>
            <person name="Korchina V.K."/>
            <person name="Kovar C.K."/>
            <person name="Lago L.L."/>
            <person name="Lara F.L."/>
            <person name="Le T.-K.L."/>
            <person name="Lee S.L."/>
            <person name="Legall-Iii F.L."/>
            <person name="Lemon S.L."/>
            <person name="Liu J.L."/>
            <person name="Liu Y.-S.L."/>
            <person name="Liyanage D.L."/>
            <person name="Lopez J.L."/>
            <person name="Lorensuhewa L.L."/>
            <person name="Mata R.M."/>
            <person name="Mathew T.M."/>
            <person name="Mercado C.M."/>
            <person name="Mercado I.M."/>
            <person name="Morales K.M."/>
            <person name="Morgan M.M."/>
            <person name="Munidasa M.M."/>
            <person name="Ngo D.N."/>
            <person name="Nguyen L.N."/>
            <person name="Nguyen T.N."/>
            <person name="Nguyen N.N."/>
            <person name="Obregon M.O."/>
            <person name="Okwuonu G.O."/>
            <person name="Ongeri F.O."/>
            <person name="Onwere C.O."/>
            <person name="Osifeso I.O."/>
            <person name="Parra A.P."/>
            <person name="Patil S.P."/>
            <person name="Perez A.P."/>
            <person name="Perez Y.P."/>
            <person name="Pham C.P."/>
            <person name="Pu L.-L.P."/>
            <person name="Puazo M.P."/>
            <person name="Quiroz J.Q."/>
            <person name="Rouhana J.R."/>
            <person name="Ruiz M.R."/>
            <person name="Ruiz S.-J.R."/>
            <person name="Saada N.S."/>
            <person name="Santibanez J.S."/>
            <person name="Scheel M.S."/>
            <person name="Schneider B.S."/>
            <person name="Simmons D.S."/>
            <person name="Sisson I.S."/>
            <person name="Tang L.-Y.T."/>
            <person name="Thornton R.T."/>
            <person name="Tisius J.T."/>
            <person name="Toledanes G.T."/>
            <person name="Trejos Z.T."/>
            <person name="Usmani K.U."/>
            <person name="Varghese R.V."/>
            <person name="Vattathil S.V."/>
            <person name="Vee V.V."/>
            <person name="Walker D.W."/>
            <person name="Weissenberger G.W."/>
            <person name="White C.W."/>
            <person name="Williams A.W."/>
            <person name="Woodworth J.W."/>
            <person name="Wright R.W."/>
            <person name="Zhu Y.Z."/>
            <person name="Han Y.H."/>
            <person name="Newsham I.N."/>
            <person name="Nazareth L.N."/>
            <person name="Worley K.W."/>
            <person name="Muzny D.M."/>
            <person name="Rogers J.R."/>
            <person name="Gibbs R.G."/>
        </authorList>
    </citation>
    <scope>NUCLEOTIDE SEQUENCE [LARGE SCALE GENOMIC DNA]</scope>
</reference>
<name>A0A8I5NEA3_PAPAN</name>
<keyword evidence="3" id="KW-1185">Reference proteome</keyword>
<evidence type="ECO:0000256" key="1">
    <source>
        <dbReference type="SAM" id="Phobius"/>
    </source>
</evidence>
<reference evidence="2" key="3">
    <citation type="submission" date="2025-09" db="UniProtKB">
        <authorList>
            <consortium name="Ensembl"/>
        </authorList>
    </citation>
    <scope>IDENTIFICATION</scope>
</reference>
<dbReference type="AlphaFoldDB" id="A0A8I5NEA3"/>
<organism evidence="2 3">
    <name type="scientific">Papio anubis</name>
    <name type="common">Olive baboon</name>
    <dbReference type="NCBI Taxonomy" id="9555"/>
    <lineage>
        <taxon>Eukaryota</taxon>
        <taxon>Metazoa</taxon>
        <taxon>Chordata</taxon>
        <taxon>Craniata</taxon>
        <taxon>Vertebrata</taxon>
        <taxon>Euteleostomi</taxon>
        <taxon>Mammalia</taxon>
        <taxon>Eutheria</taxon>
        <taxon>Euarchontoglires</taxon>
        <taxon>Primates</taxon>
        <taxon>Haplorrhini</taxon>
        <taxon>Catarrhini</taxon>
        <taxon>Cercopithecidae</taxon>
        <taxon>Cercopithecinae</taxon>
        <taxon>Papio</taxon>
    </lineage>
</organism>
<proteinExistence type="predicted"/>
<feature type="transmembrane region" description="Helical" evidence="1">
    <location>
        <begin position="12"/>
        <end position="33"/>
    </location>
</feature>
<accession>A0A8I5NEA3</accession>